<dbReference type="InterPro" id="IPR035706">
    <property type="entry name" value="AAA_9"/>
</dbReference>
<evidence type="ECO:0000259" key="3">
    <source>
        <dbReference type="Pfam" id="PF12777"/>
    </source>
</evidence>
<keyword evidence="1" id="KW-0175">Coiled coil</keyword>
<dbReference type="GO" id="GO:0007018">
    <property type="term" value="P:microtubule-based movement"/>
    <property type="evidence" value="ECO:0007669"/>
    <property type="project" value="InterPro"/>
</dbReference>
<dbReference type="PANTHER" id="PTHR22878">
    <property type="entry name" value="DYNEIN HEAVY CHAIN 6, AXONEMAL-LIKE-RELATED"/>
    <property type="match status" value="1"/>
</dbReference>
<dbReference type="InterPro" id="IPR024743">
    <property type="entry name" value="Dynein_HC_stalk"/>
</dbReference>
<feature type="non-terminal residue" evidence="5">
    <location>
        <position position="194"/>
    </location>
</feature>
<dbReference type="Proteomes" id="UP000681722">
    <property type="component" value="Unassembled WGS sequence"/>
</dbReference>
<feature type="domain" description="Dynein heavy chain coiled coil stalk" evidence="3">
    <location>
        <begin position="3"/>
        <end position="76"/>
    </location>
</feature>
<protein>
    <recommendedName>
        <fullName evidence="7">Dynein heavy chain</fullName>
    </recommendedName>
</protein>
<evidence type="ECO:0008006" key="7">
    <source>
        <dbReference type="Google" id="ProtNLM"/>
    </source>
</evidence>
<dbReference type="OrthoDB" id="424310at2759"/>
<evidence type="ECO:0000256" key="1">
    <source>
        <dbReference type="SAM" id="Coils"/>
    </source>
</evidence>
<keyword evidence="2" id="KW-1133">Transmembrane helix</keyword>
<name>A0A8S2Z7H3_9BILA</name>
<gene>
    <name evidence="5" type="ORF">SRO942_LOCUS49016</name>
</gene>
<keyword evidence="2" id="KW-0812">Transmembrane</keyword>
<proteinExistence type="predicted"/>
<evidence type="ECO:0000313" key="5">
    <source>
        <dbReference type="EMBL" id="CAF4605458.1"/>
    </source>
</evidence>
<evidence type="ECO:0000256" key="2">
    <source>
        <dbReference type="SAM" id="Phobius"/>
    </source>
</evidence>
<dbReference type="Pfam" id="PF12777">
    <property type="entry name" value="MT"/>
    <property type="match status" value="1"/>
</dbReference>
<dbReference type="EMBL" id="CAJOBC010128930">
    <property type="protein sequence ID" value="CAF4605458.1"/>
    <property type="molecule type" value="Genomic_DNA"/>
</dbReference>
<dbReference type="InterPro" id="IPR026983">
    <property type="entry name" value="DHC"/>
</dbReference>
<evidence type="ECO:0000313" key="6">
    <source>
        <dbReference type="Proteomes" id="UP000681722"/>
    </source>
</evidence>
<keyword evidence="2" id="KW-0472">Membrane</keyword>
<dbReference type="AlphaFoldDB" id="A0A8S2Z7H3"/>
<dbReference type="GO" id="GO:0045505">
    <property type="term" value="F:dynein intermediate chain binding"/>
    <property type="evidence" value="ECO:0007669"/>
    <property type="project" value="InterPro"/>
</dbReference>
<dbReference type="Gene3D" id="1.20.920.20">
    <property type="match status" value="1"/>
</dbReference>
<dbReference type="GO" id="GO:0051959">
    <property type="term" value="F:dynein light intermediate chain binding"/>
    <property type="evidence" value="ECO:0007669"/>
    <property type="project" value="InterPro"/>
</dbReference>
<comment type="caution">
    <text evidence="5">The sequence shown here is derived from an EMBL/GenBank/DDBJ whole genome shotgun (WGS) entry which is preliminary data.</text>
</comment>
<feature type="coiled-coil region" evidence="1">
    <location>
        <begin position="5"/>
        <end position="32"/>
    </location>
</feature>
<dbReference type="Gene3D" id="1.10.287.2610">
    <property type="match status" value="1"/>
</dbReference>
<feature type="transmembrane region" description="Helical" evidence="2">
    <location>
        <begin position="64"/>
        <end position="87"/>
    </location>
</feature>
<organism evidence="5 6">
    <name type="scientific">Didymodactylos carnosus</name>
    <dbReference type="NCBI Taxonomy" id="1234261"/>
    <lineage>
        <taxon>Eukaryota</taxon>
        <taxon>Metazoa</taxon>
        <taxon>Spiralia</taxon>
        <taxon>Gnathifera</taxon>
        <taxon>Rotifera</taxon>
        <taxon>Eurotatoria</taxon>
        <taxon>Bdelloidea</taxon>
        <taxon>Philodinida</taxon>
        <taxon>Philodinidae</taxon>
        <taxon>Didymodactylos</taxon>
    </lineage>
</organism>
<accession>A0A8S2Z7H3</accession>
<dbReference type="GO" id="GO:0030286">
    <property type="term" value="C:dynein complex"/>
    <property type="evidence" value="ECO:0007669"/>
    <property type="project" value="InterPro"/>
</dbReference>
<feature type="domain" description="Dynein heavy chain ATP-binding dynein motor region" evidence="4">
    <location>
        <begin position="148"/>
        <end position="191"/>
    </location>
</feature>
<sequence>LQRMLTELNKTYEDAMEKKRIIEEETAIMERRKVAADKLISGSSSEKLRWAGDLEELKRRLCRLLGDTLISASFLVSILIQINSVYYTMLHNIILKIFLKAYVGVFTWEFRRELIVELWEKDLLETKIPISQPLRFDELLTSDVEISKWTSKGLLPDELSVQNGILTLQSSLFPYCIDPQQQALKWIKKREEFK</sequence>
<reference evidence="5" key="1">
    <citation type="submission" date="2021-02" db="EMBL/GenBank/DDBJ databases">
        <authorList>
            <person name="Nowell W R."/>
        </authorList>
    </citation>
    <scope>NUCLEOTIDE SEQUENCE</scope>
</reference>
<dbReference type="Pfam" id="PF12781">
    <property type="entry name" value="AAA_9"/>
    <property type="match status" value="1"/>
</dbReference>
<dbReference type="PANTHER" id="PTHR22878:SF63">
    <property type="entry name" value="DYNEIN AXONEMAL HEAVY CHAIN 10"/>
    <property type="match status" value="1"/>
</dbReference>
<evidence type="ECO:0000259" key="4">
    <source>
        <dbReference type="Pfam" id="PF12781"/>
    </source>
</evidence>